<gene>
    <name evidence="1" type="ORF">WH87_10745</name>
</gene>
<name>A0A0F5QAW5_9HYPH</name>
<dbReference type="Proteomes" id="UP000033411">
    <property type="component" value="Unassembled WGS sequence"/>
</dbReference>
<dbReference type="EMBL" id="LANJ01000016">
    <property type="protein sequence ID" value="KKC38085.1"/>
    <property type="molecule type" value="Genomic_DNA"/>
</dbReference>
<dbReference type="STRING" id="1293439.WH87_10745"/>
<dbReference type="OrthoDB" id="108649at2"/>
<sequence length="332" mass="35967">MRVIQFLDNHDQRRVGIVEASDSLVTPLEAVTTVYDLAQQAIATGQSLQAVIAAAAKSAAVDYDALLDNERVLTPVDHPEPARMLVTGTGLTHIGSAAARDQMHIAMHGEGGDVSDSLAIFRMGLEGGKPTDGGIGVQPEWFFKGVGSCVVPPGAPLPMPAFALAGAEEAEVVGLYINDQEGVPFRIGFAIGNEYSDHVTEGANYLYLAHSKLRACSIGPELLIGDLPEEVSGYSRIWRESEVLWEEPVLSGEAHMSHSIANLEHYHFRYSMFRRPGDLHAYFFGAAVMSYASGIEVKPGDEFEIDLPTFGRPLRNRVEPEADPGQVIVRQL</sequence>
<comment type="caution">
    <text evidence="1">The sequence shown here is derived from an EMBL/GenBank/DDBJ whole genome shotgun (WGS) entry which is preliminary data.</text>
</comment>
<accession>A0A0F5QAW5</accession>
<proteinExistence type="predicted"/>
<dbReference type="InterPro" id="IPR036663">
    <property type="entry name" value="Fumarylacetoacetase_C_sf"/>
</dbReference>
<dbReference type="GO" id="GO:0003824">
    <property type="term" value="F:catalytic activity"/>
    <property type="evidence" value="ECO:0007669"/>
    <property type="project" value="InterPro"/>
</dbReference>
<dbReference type="InterPro" id="IPR009645">
    <property type="entry name" value="GguC"/>
</dbReference>
<dbReference type="PATRIC" id="fig|1293439.3.peg.1737"/>
<organism evidence="1 2">
    <name type="scientific">Devosia epidermidihirudinis</name>
    <dbReference type="NCBI Taxonomy" id="1293439"/>
    <lineage>
        <taxon>Bacteria</taxon>
        <taxon>Pseudomonadati</taxon>
        <taxon>Pseudomonadota</taxon>
        <taxon>Alphaproteobacteria</taxon>
        <taxon>Hyphomicrobiales</taxon>
        <taxon>Devosiaceae</taxon>
        <taxon>Devosia</taxon>
    </lineage>
</organism>
<dbReference type="AlphaFoldDB" id="A0A0F5QAW5"/>
<dbReference type="NCBIfam" id="NF040903">
    <property type="entry name" value="GguC"/>
    <property type="match status" value="1"/>
</dbReference>
<evidence type="ECO:0000313" key="1">
    <source>
        <dbReference type="EMBL" id="KKC38085.1"/>
    </source>
</evidence>
<evidence type="ECO:0000313" key="2">
    <source>
        <dbReference type="Proteomes" id="UP000033411"/>
    </source>
</evidence>
<reference evidence="1 2" key="1">
    <citation type="submission" date="2015-03" db="EMBL/GenBank/DDBJ databases">
        <authorList>
            <person name="Lepp D."/>
            <person name="Hassan Y.I."/>
            <person name="Li X.-Z."/>
            <person name="Zhou T."/>
        </authorList>
    </citation>
    <scope>NUCLEOTIDE SEQUENCE [LARGE SCALE GENOMIC DNA]</scope>
    <source>
        <strain evidence="1 2">E84</strain>
    </source>
</reference>
<dbReference type="SUPFAM" id="SSF56529">
    <property type="entry name" value="FAH"/>
    <property type="match status" value="1"/>
</dbReference>
<dbReference type="Gene3D" id="3.90.850.10">
    <property type="entry name" value="Fumarylacetoacetase-like, C-terminal domain"/>
    <property type="match status" value="1"/>
</dbReference>
<keyword evidence="2" id="KW-1185">Reference proteome</keyword>
<protein>
    <submittedName>
        <fullName evidence="1">FAH family protein</fullName>
    </submittedName>
</protein>
<dbReference type="RefSeq" id="WP_046139157.1">
    <property type="nucleotide sequence ID" value="NZ_LANJ01000016.1"/>
</dbReference>
<dbReference type="PIRSF" id="PIRSF033905">
    <property type="entry name" value="UCP033905"/>
    <property type="match status" value="1"/>
</dbReference>